<dbReference type="EMBL" id="JAXOJX010000001">
    <property type="protein sequence ID" value="MDZ5455186.1"/>
    <property type="molecule type" value="Genomic_DNA"/>
</dbReference>
<accession>A0ABU5I7V9</accession>
<feature type="domain" description="Aminoglycoside phosphotransferase" evidence="1">
    <location>
        <begin position="35"/>
        <end position="267"/>
    </location>
</feature>
<evidence type="ECO:0000313" key="3">
    <source>
        <dbReference type="Proteomes" id="UP001293718"/>
    </source>
</evidence>
<proteinExistence type="predicted"/>
<name>A0ABU5I7V9_9BURK</name>
<geneLocation type="plasmid" evidence="2">
    <name>unnamed</name>
</geneLocation>
<organism evidence="2 3">
    <name type="scientific">Azohydromonas lata</name>
    <dbReference type="NCBI Taxonomy" id="45677"/>
    <lineage>
        <taxon>Bacteria</taxon>
        <taxon>Pseudomonadati</taxon>
        <taxon>Pseudomonadota</taxon>
        <taxon>Betaproteobacteria</taxon>
        <taxon>Burkholderiales</taxon>
        <taxon>Sphaerotilaceae</taxon>
        <taxon>Azohydromonas</taxon>
    </lineage>
</organism>
<gene>
    <name evidence="2" type="ORF">SM757_01225</name>
</gene>
<protein>
    <submittedName>
        <fullName evidence="2">Phosphotransferase family protein</fullName>
    </submittedName>
</protein>
<reference evidence="2 3" key="1">
    <citation type="submission" date="2023-11" db="EMBL/GenBank/DDBJ databases">
        <title>Draft genome of Azohydromonas lata strain H1 (DSM1123), a polyhydroxyalkanoate producer.</title>
        <authorList>
            <person name="Traversa D."/>
            <person name="D'Addabbo P."/>
            <person name="Pazzani C."/>
            <person name="Manzari C."/>
            <person name="Chiara M."/>
            <person name="Scrascia M."/>
        </authorList>
    </citation>
    <scope>NUCLEOTIDE SEQUENCE [LARGE SCALE GENOMIC DNA]</scope>
    <source>
        <strain evidence="2 3">H1</strain>
        <plasmid evidence="2">unnamed</plasmid>
    </source>
</reference>
<dbReference type="Proteomes" id="UP001293718">
    <property type="component" value="Unassembled WGS sequence"/>
</dbReference>
<dbReference type="InterPro" id="IPR011009">
    <property type="entry name" value="Kinase-like_dom_sf"/>
</dbReference>
<dbReference type="PANTHER" id="PTHR21310">
    <property type="entry name" value="AMINOGLYCOSIDE PHOSPHOTRANSFERASE-RELATED-RELATED"/>
    <property type="match status" value="1"/>
</dbReference>
<dbReference type="RefSeq" id="WP_322463889.1">
    <property type="nucleotide sequence ID" value="NZ_JAXOJX010000001.1"/>
</dbReference>
<dbReference type="Pfam" id="PF01636">
    <property type="entry name" value="APH"/>
    <property type="match status" value="1"/>
</dbReference>
<dbReference type="Gene3D" id="3.90.1200.10">
    <property type="match status" value="1"/>
</dbReference>
<keyword evidence="3" id="KW-1185">Reference proteome</keyword>
<dbReference type="Gene3D" id="3.30.200.20">
    <property type="entry name" value="Phosphorylase Kinase, domain 1"/>
    <property type="match status" value="1"/>
</dbReference>
<sequence length="352" mass="37921">MSALAGVSPEAVDVLRLQGWMQARGLDHGPIEQARILSGGTQNLLVHLRHEDGFCCVLRRPQLPARAEVGAALLREARVLGALAATAVPHARLLAACSDDGVLGAPFYLMQAIDGFNPSGTPLPGRHAKDPAWRRRMGLALVDALLALGEVDPAAVGLADLGRPQGFLQRQVGRWQRQLDGCRGLDGWEGPEGLTGVAEVGRWLQQHCPAAGATGLMHGDFHLSNVMFRRDSPELAAVVDWELTTIGDPLLDLGWLLATWPDAAGQGAGTIHVQPWSGFPTPAELVEHYGRHSPRPLDHLDWYVVLARYKLGILLECSHARSCAGLGDPCVGKRHHASAQRLLRQALDLVES</sequence>
<evidence type="ECO:0000259" key="1">
    <source>
        <dbReference type="Pfam" id="PF01636"/>
    </source>
</evidence>
<dbReference type="InterPro" id="IPR002575">
    <property type="entry name" value="Aminoglycoside_PTrfase"/>
</dbReference>
<comment type="caution">
    <text evidence="2">The sequence shown here is derived from an EMBL/GenBank/DDBJ whole genome shotgun (WGS) entry which is preliminary data.</text>
</comment>
<dbReference type="SUPFAM" id="SSF56112">
    <property type="entry name" value="Protein kinase-like (PK-like)"/>
    <property type="match status" value="1"/>
</dbReference>
<evidence type="ECO:0000313" key="2">
    <source>
        <dbReference type="EMBL" id="MDZ5455186.1"/>
    </source>
</evidence>
<dbReference type="InterPro" id="IPR041726">
    <property type="entry name" value="ACAD10_11_N"/>
</dbReference>
<keyword evidence="2" id="KW-0614">Plasmid</keyword>
<dbReference type="InterPro" id="IPR051678">
    <property type="entry name" value="AGP_Transferase"/>
</dbReference>
<dbReference type="CDD" id="cd05154">
    <property type="entry name" value="ACAD10_11_N-like"/>
    <property type="match status" value="1"/>
</dbReference>
<dbReference type="PANTHER" id="PTHR21310:SF40">
    <property type="entry name" value="AMINOGLYCOSIDE PHOSPHOTRANSFERASE DOMAIN-CONTAINING PROTEIN-RELATED"/>
    <property type="match status" value="1"/>
</dbReference>